<keyword evidence="7" id="KW-0539">Nucleus</keyword>
<dbReference type="AlphaFoldDB" id="A0A1L9SZ84"/>
<dbReference type="SUPFAM" id="SSF52499">
    <property type="entry name" value="Isochorismatase-like hydrolases"/>
    <property type="match status" value="1"/>
</dbReference>
<keyword evidence="3" id="KW-0862">Zinc</keyword>
<evidence type="ECO:0000256" key="3">
    <source>
        <dbReference type="ARBA" id="ARBA00022833"/>
    </source>
</evidence>
<dbReference type="PROSITE" id="PS00028">
    <property type="entry name" value="ZINC_FINGER_C2H2_1"/>
    <property type="match status" value="2"/>
</dbReference>
<keyword evidence="6" id="KW-0804">Transcription</keyword>
<name>A0A1L9SZ84_9EURO</name>
<keyword evidence="12" id="KW-1185">Reference proteome</keyword>
<gene>
    <name evidence="11" type="ORF">ASPSYDRAFT_62802</name>
</gene>
<dbReference type="InterPro" id="IPR036380">
    <property type="entry name" value="Isochorismatase-like_sf"/>
</dbReference>
<protein>
    <recommendedName>
        <fullName evidence="13">Zn(2)-C6 fungal-type domain-containing protein</fullName>
    </recommendedName>
</protein>
<evidence type="ECO:0008006" key="13">
    <source>
        <dbReference type="Google" id="ProtNLM"/>
    </source>
</evidence>
<dbReference type="CDD" id="cd00067">
    <property type="entry name" value="GAL4"/>
    <property type="match status" value="1"/>
</dbReference>
<dbReference type="GO" id="GO:0006351">
    <property type="term" value="P:DNA-templated transcription"/>
    <property type="evidence" value="ECO:0007669"/>
    <property type="project" value="InterPro"/>
</dbReference>
<feature type="domain" description="C2H2-type" evidence="10">
    <location>
        <begin position="39"/>
        <end position="67"/>
    </location>
</feature>
<dbReference type="PANTHER" id="PTHR47660">
    <property type="entry name" value="TRANSCRIPTION FACTOR WITH C2H2 AND ZN(2)-CYS(6) DNA BINDING DOMAIN (EUROFUNG)-RELATED-RELATED"/>
    <property type="match status" value="1"/>
</dbReference>
<dbReference type="InterPro" id="IPR036864">
    <property type="entry name" value="Zn2-C6_fun-type_DNA-bd_sf"/>
</dbReference>
<dbReference type="STRING" id="1036612.A0A1L9SZ84"/>
<evidence type="ECO:0000256" key="2">
    <source>
        <dbReference type="ARBA" id="ARBA00022723"/>
    </source>
</evidence>
<feature type="domain" description="Zn(2)-C6 fungal-type" evidence="9">
    <location>
        <begin position="75"/>
        <end position="104"/>
    </location>
</feature>
<dbReference type="SMART" id="SM00066">
    <property type="entry name" value="GAL4"/>
    <property type="match status" value="1"/>
</dbReference>
<organism evidence="11 12">
    <name type="scientific">Aspergillus sydowii CBS 593.65</name>
    <dbReference type="NCBI Taxonomy" id="1036612"/>
    <lineage>
        <taxon>Eukaryota</taxon>
        <taxon>Fungi</taxon>
        <taxon>Dikarya</taxon>
        <taxon>Ascomycota</taxon>
        <taxon>Pezizomycotina</taxon>
        <taxon>Eurotiomycetes</taxon>
        <taxon>Eurotiomycetidae</taxon>
        <taxon>Eurotiales</taxon>
        <taxon>Aspergillaceae</taxon>
        <taxon>Aspergillus</taxon>
        <taxon>Aspergillus subgen. Nidulantes</taxon>
    </lineage>
</organism>
<dbReference type="PROSITE" id="PS00463">
    <property type="entry name" value="ZN2_CY6_FUNGAL_1"/>
    <property type="match status" value="1"/>
</dbReference>
<keyword evidence="5" id="KW-0238">DNA-binding</keyword>
<dbReference type="CDD" id="cd12148">
    <property type="entry name" value="fungal_TF_MHR"/>
    <property type="match status" value="1"/>
</dbReference>
<feature type="domain" description="C2H2-type" evidence="10">
    <location>
        <begin position="9"/>
        <end position="38"/>
    </location>
</feature>
<dbReference type="Gene3D" id="4.10.240.10">
    <property type="entry name" value="Zn(2)-C6 fungal-type DNA-binding domain"/>
    <property type="match status" value="1"/>
</dbReference>
<evidence type="ECO:0000313" key="12">
    <source>
        <dbReference type="Proteomes" id="UP000184356"/>
    </source>
</evidence>
<dbReference type="GO" id="GO:0008270">
    <property type="term" value="F:zinc ion binding"/>
    <property type="evidence" value="ECO:0007669"/>
    <property type="project" value="UniProtKB-KW"/>
</dbReference>
<evidence type="ECO:0000313" key="11">
    <source>
        <dbReference type="EMBL" id="OJJ52475.1"/>
    </source>
</evidence>
<evidence type="ECO:0000259" key="9">
    <source>
        <dbReference type="PROSITE" id="PS50048"/>
    </source>
</evidence>
<dbReference type="GO" id="GO:0000981">
    <property type="term" value="F:DNA-binding transcription factor activity, RNA polymerase II-specific"/>
    <property type="evidence" value="ECO:0007669"/>
    <property type="project" value="InterPro"/>
</dbReference>
<dbReference type="SUPFAM" id="SSF57701">
    <property type="entry name" value="Zn2/Cys6 DNA-binding domain"/>
    <property type="match status" value="1"/>
</dbReference>
<comment type="similarity">
    <text evidence="1">Belongs to the isochorismatase family.</text>
</comment>
<dbReference type="InterPro" id="IPR036236">
    <property type="entry name" value="Znf_C2H2_sf"/>
</dbReference>
<dbReference type="OrthoDB" id="10261408at2759"/>
<evidence type="ECO:0000256" key="6">
    <source>
        <dbReference type="ARBA" id="ARBA00023163"/>
    </source>
</evidence>
<dbReference type="RefSeq" id="XP_040696281.1">
    <property type="nucleotide sequence ID" value="XM_040850171.1"/>
</dbReference>
<evidence type="ECO:0000256" key="8">
    <source>
        <dbReference type="PROSITE-ProRule" id="PRU00042"/>
    </source>
</evidence>
<dbReference type="GO" id="GO:0003677">
    <property type="term" value="F:DNA binding"/>
    <property type="evidence" value="ECO:0007669"/>
    <property type="project" value="UniProtKB-KW"/>
</dbReference>
<dbReference type="EMBL" id="KV878601">
    <property type="protein sequence ID" value="OJJ52475.1"/>
    <property type="molecule type" value="Genomic_DNA"/>
</dbReference>
<keyword evidence="4" id="KW-0805">Transcription regulation</keyword>
<dbReference type="Gene3D" id="3.30.160.60">
    <property type="entry name" value="Classic Zinc Finger"/>
    <property type="match status" value="2"/>
</dbReference>
<sequence length="550" mass="60767">MPGTSSKRFECQFPGCSSSYQRREHLHRHEAQHRGPPAHPCPFCRRTFARNDTLRRHVGRDHAESQLASARTTQACESCRVAKVRCRGGLPCTRCEAKGRQCIFSDPPPAQQGAGGQNIVDADKTTLEPIFPDANPGDKIQHCVHLYFAHFHRHWPILHQGTFDIAHEPPFLVQAVMMVGLWTNWDKTFEEQGESGDTPASRWPIATYQGILLYVIFSLISSEARCNSLDLTLSMTPLDRGILSALCETCLRNNIFYYPRMLERYRDLDSITCIWVGVEEIKRLGLALYKVSRLCGDRLIGLPDLQFPIPDSRHLWNAQSNPELSRLLQIEADQNIQTTHSNSNSPPIFLNMSANAKSFRQLIGVPPSTASVSDSTLIIIDAQNEYASGQLKVENVAQSRKVIADLLSRYRAAGKQKNIVHVVHEVPQGAPVFTPGTELAKEFQELTPETGEKVVTKNFPSSFAQTDLDAYLKTLGDSGKKIVLVGYMAHVCVSTTARAGAELGYDVLVAQDGVGDRHIPGVAADTLVSVALNEVADAFGTVISAGEIKN</sequence>
<keyword evidence="2" id="KW-0479">Metal-binding</keyword>
<proteinExistence type="inferred from homology"/>
<dbReference type="Pfam" id="PF00857">
    <property type="entry name" value="Isochorismatase"/>
    <property type="match status" value="1"/>
</dbReference>
<dbReference type="GeneID" id="63766244"/>
<evidence type="ECO:0000256" key="7">
    <source>
        <dbReference type="ARBA" id="ARBA00023242"/>
    </source>
</evidence>
<keyword evidence="8" id="KW-0863">Zinc-finger</keyword>
<dbReference type="SMART" id="SM00355">
    <property type="entry name" value="ZnF_C2H2"/>
    <property type="match status" value="2"/>
</dbReference>
<evidence type="ECO:0000256" key="5">
    <source>
        <dbReference type="ARBA" id="ARBA00023125"/>
    </source>
</evidence>
<dbReference type="SUPFAM" id="SSF57667">
    <property type="entry name" value="beta-beta-alpha zinc fingers"/>
    <property type="match status" value="1"/>
</dbReference>
<dbReference type="InterPro" id="IPR000868">
    <property type="entry name" value="Isochorismatase-like_dom"/>
</dbReference>
<dbReference type="InterPro" id="IPR007219">
    <property type="entry name" value="XnlR_reg_dom"/>
</dbReference>
<dbReference type="Gene3D" id="3.40.50.850">
    <property type="entry name" value="Isochorismatase-like"/>
    <property type="match status" value="1"/>
</dbReference>
<accession>A0A1L9SZ84</accession>
<dbReference type="PROSITE" id="PS50048">
    <property type="entry name" value="ZN2_CY6_FUNGAL_2"/>
    <property type="match status" value="1"/>
</dbReference>
<dbReference type="Pfam" id="PF04082">
    <property type="entry name" value="Fungal_trans"/>
    <property type="match status" value="1"/>
</dbReference>
<dbReference type="VEuPathDB" id="FungiDB:ASPSYDRAFT_62802"/>
<dbReference type="InterPro" id="IPR013087">
    <property type="entry name" value="Znf_C2H2_type"/>
</dbReference>
<evidence type="ECO:0000259" key="10">
    <source>
        <dbReference type="PROSITE" id="PS50157"/>
    </source>
</evidence>
<evidence type="ECO:0000256" key="4">
    <source>
        <dbReference type="ARBA" id="ARBA00023015"/>
    </source>
</evidence>
<dbReference type="InterPro" id="IPR001138">
    <property type="entry name" value="Zn2Cys6_DnaBD"/>
</dbReference>
<dbReference type="PANTHER" id="PTHR47660:SF7">
    <property type="entry name" value="TRANSCRIPTION FACTOR WITH C2H2 AND ZN(2)-CYS(6) DNA BINDING DOMAIN (EUROFUNG)"/>
    <property type="match status" value="1"/>
</dbReference>
<dbReference type="Pfam" id="PF00172">
    <property type="entry name" value="Zn_clus"/>
    <property type="match status" value="1"/>
</dbReference>
<dbReference type="Proteomes" id="UP000184356">
    <property type="component" value="Unassembled WGS sequence"/>
</dbReference>
<evidence type="ECO:0000256" key="1">
    <source>
        <dbReference type="ARBA" id="ARBA00006336"/>
    </source>
</evidence>
<dbReference type="PROSITE" id="PS50157">
    <property type="entry name" value="ZINC_FINGER_C2H2_2"/>
    <property type="match status" value="2"/>
</dbReference>
<reference evidence="12" key="1">
    <citation type="journal article" date="2017" name="Genome Biol.">
        <title>Comparative genomics reveals high biological diversity and specific adaptations in the industrially and medically important fungal genus Aspergillus.</title>
        <authorList>
            <person name="de Vries R.P."/>
            <person name="Riley R."/>
            <person name="Wiebenga A."/>
            <person name="Aguilar-Osorio G."/>
            <person name="Amillis S."/>
            <person name="Uchima C.A."/>
            <person name="Anderluh G."/>
            <person name="Asadollahi M."/>
            <person name="Askin M."/>
            <person name="Barry K."/>
            <person name="Battaglia E."/>
            <person name="Bayram O."/>
            <person name="Benocci T."/>
            <person name="Braus-Stromeyer S.A."/>
            <person name="Caldana C."/>
            <person name="Canovas D."/>
            <person name="Cerqueira G.C."/>
            <person name="Chen F."/>
            <person name="Chen W."/>
            <person name="Choi C."/>
            <person name="Clum A."/>
            <person name="Dos Santos R.A."/>
            <person name="Damasio A.R."/>
            <person name="Diallinas G."/>
            <person name="Emri T."/>
            <person name="Fekete E."/>
            <person name="Flipphi M."/>
            <person name="Freyberg S."/>
            <person name="Gallo A."/>
            <person name="Gournas C."/>
            <person name="Habgood R."/>
            <person name="Hainaut M."/>
            <person name="Harispe M.L."/>
            <person name="Henrissat B."/>
            <person name="Hilden K.S."/>
            <person name="Hope R."/>
            <person name="Hossain A."/>
            <person name="Karabika E."/>
            <person name="Karaffa L."/>
            <person name="Karanyi Z."/>
            <person name="Krasevec N."/>
            <person name="Kuo A."/>
            <person name="Kusch H."/>
            <person name="LaButti K."/>
            <person name="Lagendijk E.L."/>
            <person name="Lapidus A."/>
            <person name="Levasseur A."/>
            <person name="Lindquist E."/>
            <person name="Lipzen A."/>
            <person name="Logrieco A.F."/>
            <person name="MacCabe A."/>
            <person name="Maekelae M.R."/>
            <person name="Malavazi I."/>
            <person name="Melin P."/>
            <person name="Meyer V."/>
            <person name="Mielnichuk N."/>
            <person name="Miskei M."/>
            <person name="Molnar A.P."/>
            <person name="Mule G."/>
            <person name="Ngan C.Y."/>
            <person name="Orejas M."/>
            <person name="Orosz E."/>
            <person name="Ouedraogo J.P."/>
            <person name="Overkamp K.M."/>
            <person name="Park H.-S."/>
            <person name="Perrone G."/>
            <person name="Piumi F."/>
            <person name="Punt P.J."/>
            <person name="Ram A.F."/>
            <person name="Ramon A."/>
            <person name="Rauscher S."/>
            <person name="Record E."/>
            <person name="Riano-Pachon D.M."/>
            <person name="Robert V."/>
            <person name="Roehrig J."/>
            <person name="Ruller R."/>
            <person name="Salamov A."/>
            <person name="Salih N.S."/>
            <person name="Samson R.A."/>
            <person name="Sandor E."/>
            <person name="Sanguinetti M."/>
            <person name="Schuetze T."/>
            <person name="Sepcic K."/>
            <person name="Shelest E."/>
            <person name="Sherlock G."/>
            <person name="Sophianopoulou V."/>
            <person name="Squina F.M."/>
            <person name="Sun H."/>
            <person name="Susca A."/>
            <person name="Todd R.B."/>
            <person name="Tsang A."/>
            <person name="Unkles S.E."/>
            <person name="van de Wiele N."/>
            <person name="van Rossen-Uffink D."/>
            <person name="Oliveira J.V."/>
            <person name="Vesth T.C."/>
            <person name="Visser J."/>
            <person name="Yu J.-H."/>
            <person name="Zhou M."/>
            <person name="Andersen M.R."/>
            <person name="Archer D.B."/>
            <person name="Baker S.E."/>
            <person name="Benoit I."/>
            <person name="Brakhage A.A."/>
            <person name="Braus G.H."/>
            <person name="Fischer R."/>
            <person name="Frisvad J.C."/>
            <person name="Goldman G.H."/>
            <person name="Houbraken J."/>
            <person name="Oakley B."/>
            <person name="Pocsi I."/>
            <person name="Scazzocchio C."/>
            <person name="Seiboth B."/>
            <person name="vanKuyk P.A."/>
            <person name="Wortman J."/>
            <person name="Dyer P.S."/>
            <person name="Grigoriev I.V."/>
        </authorList>
    </citation>
    <scope>NUCLEOTIDE SEQUENCE [LARGE SCALE GENOMIC DNA]</scope>
    <source>
        <strain evidence="12">CBS 593.65</strain>
    </source>
</reference>